<name>A0A941D815_9MICO</name>
<dbReference type="Gene3D" id="3.90.550.10">
    <property type="entry name" value="Spore Coat Polysaccharide Biosynthesis Protein SpsA, Chain A"/>
    <property type="match status" value="1"/>
</dbReference>
<accession>A0A941D815</accession>
<evidence type="ECO:0000313" key="2">
    <source>
        <dbReference type="EMBL" id="MBR7742202.1"/>
    </source>
</evidence>
<proteinExistence type="predicted"/>
<dbReference type="EMBL" id="JAGSNF010000003">
    <property type="protein sequence ID" value="MBR7742202.1"/>
    <property type="molecule type" value="Genomic_DNA"/>
</dbReference>
<dbReference type="InterPro" id="IPR001173">
    <property type="entry name" value="Glyco_trans_2-like"/>
</dbReference>
<dbReference type="AlphaFoldDB" id="A0A941D815"/>
<dbReference type="CDD" id="cd00761">
    <property type="entry name" value="Glyco_tranf_GTA_type"/>
    <property type="match status" value="1"/>
</dbReference>
<dbReference type="RefSeq" id="WP_211601362.1">
    <property type="nucleotide sequence ID" value="NZ_JAGSNF010000003.1"/>
</dbReference>
<gene>
    <name evidence="2" type="ORF">KC207_02700</name>
</gene>
<sequence>MTPSSPRLPVLPAGALPAAVGRLVTRYPDSAWLDLLALRASGGVSDAAGLVARARAGDLAGTDAEGLGRFGYVLAAEPGDRATLDDVALLLDHAAGGDADLGPKVLGLWLQVLLVTGRLDRGAAGPREDEVEAEHWWAVATDLLSPFRTPAGDRRRWEASFSRPFTDRGLVPLTVADGDGTPFQRLVAGPVDPVWGDQVSVVMPVHDPGPDLLTAVRSVLAQSWVTLEVLLVDDASTRGREHLHACAALDPRVRLLRSDRNGGAYAARNLGLAHARGRYVTFQDADDLAHPQRLERQVRALAASPDAMASVSHAVRATDRLELTALGLNKIATNLSSLLLRREAVTARLGGFDAVRRSGDRELLDRLLATFGDGAVVTLPEPLAVIQLTPGSLSRGDMGFLRRHAARQAYAASAGAWHAEVRAGRESPMLRPPARGPFAAPGHVTTGREDADAGTVDVALLASLGPNVPRDVAPFVAALCGAGVRVGLVELPGPRDVRVPPQPPGDAVGAHLRTGAARWVLPEQHVRSRLALVHDPAAVLVMPWRRVAAAGADDLVVVVEAVDDDVLAAADLLAAHGVRGEPRPTVHWLPADAAVREDLRRRLPGASVLPETPWVATAAPVSDRQGWLGPGLVVGLLPPRGTEDADRAAWERDLVPRDPATTVWCRGLGRTRLAGRPVVRRALPDTTWSGFLGGVDVLVLPPGPGAGTVADVVDAWAHGTLVLAPEVLRSRLGDRAVYLDGELVDERLARLRGGAEADAVRERAAGWVRRHATPEGVLAGYRGVLDAVDAVRRG</sequence>
<dbReference type="Proteomes" id="UP000677016">
    <property type="component" value="Unassembled WGS sequence"/>
</dbReference>
<protein>
    <submittedName>
        <fullName evidence="2">Glycosyltransferase family 2 protein</fullName>
    </submittedName>
</protein>
<dbReference type="PANTHER" id="PTHR43685:SF2">
    <property type="entry name" value="GLYCOSYLTRANSFERASE 2-LIKE DOMAIN-CONTAINING PROTEIN"/>
    <property type="match status" value="1"/>
</dbReference>
<feature type="domain" description="Glycosyltransferase 2-like" evidence="1">
    <location>
        <begin position="200"/>
        <end position="326"/>
    </location>
</feature>
<dbReference type="Pfam" id="PF00535">
    <property type="entry name" value="Glycos_transf_2"/>
    <property type="match status" value="1"/>
</dbReference>
<dbReference type="PANTHER" id="PTHR43685">
    <property type="entry name" value="GLYCOSYLTRANSFERASE"/>
    <property type="match status" value="1"/>
</dbReference>
<reference evidence="2" key="1">
    <citation type="submission" date="2021-04" db="EMBL/GenBank/DDBJ databases">
        <title>Phycicoccus avicenniae sp. nov., a novel endophytic actinomycetes isolated from branch of Avicennia mariana.</title>
        <authorList>
            <person name="Tuo L."/>
        </authorList>
    </citation>
    <scope>NUCLEOTIDE SEQUENCE</scope>
    <source>
        <strain evidence="2">BSK3Z-2</strain>
    </source>
</reference>
<evidence type="ECO:0000259" key="1">
    <source>
        <dbReference type="Pfam" id="PF00535"/>
    </source>
</evidence>
<comment type="caution">
    <text evidence="2">The sequence shown here is derived from an EMBL/GenBank/DDBJ whole genome shotgun (WGS) entry which is preliminary data.</text>
</comment>
<evidence type="ECO:0000313" key="3">
    <source>
        <dbReference type="Proteomes" id="UP000677016"/>
    </source>
</evidence>
<keyword evidence="3" id="KW-1185">Reference proteome</keyword>
<dbReference type="InterPro" id="IPR029044">
    <property type="entry name" value="Nucleotide-diphossugar_trans"/>
</dbReference>
<dbReference type="InterPro" id="IPR050834">
    <property type="entry name" value="Glycosyltransf_2"/>
</dbReference>
<organism evidence="2 3">
    <name type="scientific">Phycicoccus avicenniae</name>
    <dbReference type="NCBI Taxonomy" id="2828860"/>
    <lineage>
        <taxon>Bacteria</taxon>
        <taxon>Bacillati</taxon>
        <taxon>Actinomycetota</taxon>
        <taxon>Actinomycetes</taxon>
        <taxon>Micrococcales</taxon>
        <taxon>Intrasporangiaceae</taxon>
        <taxon>Phycicoccus</taxon>
    </lineage>
</organism>
<dbReference type="SUPFAM" id="SSF53448">
    <property type="entry name" value="Nucleotide-diphospho-sugar transferases"/>
    <property type="match status" value="1"/>
</dbReference>